<evidence type="ECO:0000313" key="6">
    <source>
        <dbReference type="Proteomes" id="UP000188181"/>
    </source>
</evidence>
<dbReference type="SUPFAM" id="SSF46785">
    <property type="entry name" value="Winged helix' DNA-binding domain"/>
    <property type="match status" value="1"/>
</dbReference>
<keyword evidence="1" id="KW-0805">Transcription regulation</keyword>
<dbReference type="CDD" id="cd00090">
    <property type="entry name" value="HTH_ARSR"/>
    <property type="match status" value="1"/>
</dbReference>
<proteinExistence type="predicted"/>
<evidence type="ECO:0000256" key="3">
    <source>
        <dbReference type="ARBA" id="ARBA00023163"/>
    </source>
</evidence>
<dbReference type="NCBIfam" id="NF033788">
    <property type="entry name" value="HTH_metalloreg"/>
    <property type="match status" value="1"/>
</dbReference>
<reference evidence="6" key="1">
    <citation type="submission" date="2017-02" db="EMBL/GenBank/DDBJ databases">
        <title>Comparative genomics and description of representatives of a novel lineage of planctomycetes thriving in anoxic sediments.</title>
        <authorList>
            <person name="Spring S."/>
            <person name="Bunk B."/>
            <person name="Sproer C."/>
        </authorList>
    </citation>
    <scope>NUCLEOTIDE SEQUENCE [LARGE SCALE GENOMIC DNA]</scope>
    <source>
        <strain evidence="6">SM-Chi-D1</strain>
    </source>
</reference>
<dbReference type="OrthoDB" id="274095at2"/>
<dbReference type="InterPro" id="IPR051011">
    <property type="entry name" value="Metal_resp_trans_reg"/>
</dbReference>
<organism evidence="5 6">
    <name type="scientific">Limihaloglobus sulfuriphilus</name>
    <dbReference type="NCBI Taxonomy" id="1851148"/>
    <lineage>
        <taxon>Bacteria</taxon>
        <taxon>Pseudomonadati</taxon>
        <taxon>Planctomycetota</taxon>
        <taxon>Phycisphaerae</taxon>
        <taxon>Sedimentisphaerales</taxon>
        <taxon>Sedimentisphaeraceae</taxon>
        <taxon>Limihaloglobus</taxon>
    </lineage>
</organism>
<evidence type="ECO:0000256" key="1">
    <source>
        <dbReference type="ARBA" id="ARBA00023015"/>
    </source>
</evidence>
<dbReference type="RefSeq" id="WP_146684095.1">
    <property type="nucleotide sequence ID" value="NZ_CP019646.1"/>
</dbReference>
<evidence type="ECO:0000313" key="5">
    <source>
        <dbReference type="EMBL" id="AQQ71892.1"/>
    </source>
</evidence>
<keyword evidence="3" id="KW-0804">Transcription</keyword>
<gene>
    <name evidence="5" type="primary">czrA_2</name>
    <name evidence="5" type="ORF">SMSP2_02271</name>
</gene>
<keyword evidence="2" id="KW-0238">DNA-binding</keyword>
<evidence type="ECO:0000259" key="4">
    <source>
        <dbReference type="PROSITE" id="PS50987"/>
    </source>
</evidence>
<dbReference type="Proteomes" id="UP000188181">
    <property type="component" value="Chromosome"/>
</dbReference>
<keyword evidence="6" id="KW-1185">Reference proteome</keyword>
<dbReference type="PRINTS" id="PR00778">
    <property type="entry name" value="HTHARSR"/>
</dbReference>
<dbReference type="KEGG" id="pbas:SMSP2_02271"/>
<dbReference type="AlphaFoldDB" id="A0A1Q2MI06"/>
<dbReference type="SMART" id="SM00418">
    <property type="entry name" value="HTH_ARSR"/>
    <property type="match status" value="1"/>
</dbReference>
<sequence>MDYDTAQNVAGVLKALGHPVRLQIVELLEHGEMCVGDVVEKLGIPQSAASQQLGLMKDKQVLQWRREGAKVFYSIKNPNVIKLLHCVHSHSGKKN</sequence>
<dbReference type="Gene3D" id="1.10.10.10">
    <property type="entry name" value="Winged helix-like DNA-binding domain superfamily/Winged helix DNA-binding domain"/>
    <property type="match status" value="1"/>
</dbReference>
<dbReference type="GO" id="GO:0003677">
    <property type="term" value="F:DNA binding"/>
    <property type="evidence" value="ECO:0007669"/>
    <property type="project" value="UniProtKB-KW"/>
</dbReference>
<dbReference type="InterPro" id="IPR036390">
    <property type="entry name" value="WH_DNA-bd_sf"/>
</dbReference>
<dbReference type="PANTHER" id="PTHR43132:SF2">
    <property type="entry name" value="ARSENICAL RESISTANCE OPERON REPRESSOR ARSR-RELATED"/>
    <property type="match status" value="1"/>
</dbReference>
<dbReference type="InterPro" id="IPR001845">
    <property type="entry name" value="HTH_ArsR_DNA-bd_dom"/>
</dbReference>
<dbReference type="Pfam" id="PF01022">
    <property type="entry name" value="HTH_5"/>
    <property type="match status" value="1"/>
</dbReference>
<protein>
    <submittedName>
        <fullName evidence="5">HTH-type transcriptional repressor CzrA</fullName>
    </submittedName>
</protein>
<dbReference type="PANTHER" id="PTHR43132">
    <property type="entry name" value="ARSENICAL RESISTANCE OPERON REPRESSOR ARSR-RELATED"/>
    <property type="match status" value="1"/>
</dbReference>
<feature type="domain" description="HTH arsR-type" evidence="4">
    <location>
        <begin position="1"/>
        <end position="95"/>
    </location>
</feature>
<dbReference type="InterPro" id="IPR011991">
    <property type="entry name" value="ArsR-like_HTH"/>
</dbReference>
<dbReference type="PROSITE" id="PS50987">
    <property type="entry name" value="HTH_ARSR_2"/>
    <property type="match status" value="1"/>
</dbReference>
<accession>A0A1Q2MI06</accession>
<dbReference type="EMBL" id="CP019646">
    <property type="protein sequence ID" value="AQQ71892.1"/>
    <property type="molecule type" value="Genomic_DNA"/>
</dbReference>
<name>A0A1Q2MI06_9BACT</name>
<dbReference type="GO" id="GO:0003700">
    <property type="term" value="F:DNA-binding transcription factor activity"/>
    <property type="evidence" value="ECO:0007669"/>
    <property type="project" value="InterPro"/>
</dbReference>
<evidence type="ECO:0000256" key="2">
    <source>
        <dbReference type="ARBA" id="ARBA00023125"/>
    </source>
</evidence>
<dbReference type="STRING" id="1851148.SMSP2_02271"/>
<dbReference type="InterPro" id="IPR036388">
    <property type="entry name" value="WH-like_DNA-bd_sf"/>
</dbReference>